<dbReference type="SUPFAM" id="SSF53686">
    <property type="entry name" value="Tryptophan synthase beta subunit-like PLP-dependent enzymes"/>
    <property type="match status" value="1"/>
</dbReference>
<evidence type="ECO:0000313" key="4">
    <source>
        <dbReference type="EMBL" id="MFB9352729.1"/>
    </source>
</evidence>
<protein>
    <submittedName>
        <fullName evidence="4">Pyridoxal-phosphate dependent enzyme</fullName>
    </submittedName>
</protein>
<evidence type="ECO:0000256" key="1">
    <source>
        <dbReference type="ARBA" id="ARBA00001933"/>
    </source>
</evidence>
<dbReference type="Gene3D" id="3.40.50.1100">
    <property type="match status" value="2"/>
</dbReference>
<dbReference type="EMBL" id="JBHMDI010000217">
    <property type="protein sequence ID" value="MFB9352729.1"/>
    <property type="molecule type" value="Genomic_DNA"/>
</dbReference>
<sequence>MSAPVMTAPAPVRPAHIERVLAARRPGRADLEAPFAPLERRALRLLPALAALRPAVGATPLVPVPSRTGRGTVWLKVEAANLTGTVKARTAYALLSAAVARSGTAGLRLVEYSGGSLALALAEMCATLGLDLHLTVPHGTADRLVGVLRRHGAHVTHGAEGAGFLGAMDEAARVAEREGRHLLLQHCAAEAVALHRERTGAEIIARLAREGVRPVALAAAVGSAGTLVGASQALRARWPGCTPVAVFPAEAPYGDGRAPDGARRMSGTGGLGHGLRQPLLAPYEDEFTFAGVGYAEALEAMRWLRRTQQVAVSSSAAGAWLSASRTVDQGPRGRHAVAVAAGRGTAEEWAHAADH</sequence>
<feature type="domain" description="Tryptophan synthase beta chain-like PALP" evidence="3">
    <location>
        <begin position="53"/>
        <end position="324"/>
    </location>
</feature>
<evidence type="ECO:0000256" key="2">
    <source>
        <dbReference type="ARBA" id="ARBA00022898"/>
    </source>
</evidence>
<keyword evidence="2" id="KW-0663">Pyridoxal phosphate</keyword>
<dbReference type="Pfam" id="PF00291">
    <property type="entry name" value="PALP"/>
    <property type="match status" value="1"/>
</dbReference>
<dbReference type="Proteomes" id="UP001589753">
    <property type="component" value="Unassembled WGS sequence"/>
</dbReference>
<proteinExistence type="predicted"/>
<dbReference type="InterPro" id="IPR050214">
    <property type="entry name" value="Cys_Synth/Cystath_Beta-Synth"/>
</dbReference>
<accession>A0ABV5LLF4</accession>
<dbReference type="PANTHER" id="PTHR10314">
    <property type="entry name" value="CYSTATHIONINE BETA-SYNTHASE"/>
    <property type="match status" value="1"/>
</dbReference>
<dbReference type="InterPro" id="IPR001926">
    <property type="entry name" value="TrpB-like_PALP"/>
</dbReference>
<name>A0ABV5LLF4_9ACTN</name>
<evidence type="ECO:0000259" key="3">
    <source>
        <dbReference type="Pfam" id="PF00291"/>
    </source>
</evidence>
<dbReference type="InterPro" id="IPR036052">
    <property type="entry name" value="TrpB-like_PALP_sf"/>
</dbReference>
<reference evidence="4 5" key="1">
    <citation type="submission" date="2024-09" db="EMBL/GenBank/DDBJ databases">
        <authorList>
            <person name="Sun Q."/>
            <person name="Mori K."/>
        </authorList>
    </citation>
    <scope>NUCLEOTIDE SEQUENCE [LARGE SCALE GENOMIC DNA]</scope>
    <source>
        <strain evidence="4 5">JCM 9767</strain>
    </source>
</reference>
<comment type="caution">
    <text evidence="4">The sequence shown here is derived from an EMBL/GenBank/DDBJ whole genome shotgun (WGS) entry which is preliminary data.</text>
</comment>
<keyword evidence="5" id="KW-1185">Reference proteome</keyword>
<evidence type="ECO:0000313" key="5">
    <source>
        <dbReference type="Proteomes" id="UP001589753"/>
    </source>
</evidence>
<dbReference type="RefSeq" id="WP_380957539.1">
    <property type="nucleotide sequence ID" value="NZ_JBHMDI010000217.1"/>
</dbReference>
<organism evidence="4 5">
    <name type="scientific">Streptomyces heliomycini</name>
    <dbReference type="NCBI Taxonomy" id="284032"/>
    <lineage>
        <taxon>Bacteria</taxon>
        <taxon>Bacillati</taxon>
        <taxon>Actinomycetota</taxon>
        <taxon>Actinomycetes</taxon>
        <taxon>Kitasatosporales</taxon>
        <taxon>Streptomycetaceae</taxon>
        <taxon>Streptomyces</taxon>
    </lineage>
</organism>
<gene>
    <name evidence="4" type="ORF">ACFFUA_35920</name>
</gene>
<comment type="cofactor">
    <cofactor evidence="1">
        <name>pyridoxal 5'-phosphate</name>
        <dbReference type="ChEBI" id="CHEBI:597326"/>
    </cofactor>
</comment>